<feature type="transmembrane region" description="Helical" evidence="2">
    <location>
        <begin position="150"/>
        <end position="174"/>
    </location>
</feature>
<evidence type="ECO:0000256" key="2">
    <source>
        <dbReference type="SAM" id="Phobius"/>
    </source>
</evidence>
<organism evidence="4 5">
    <name type="scientific">Arthrobacter woluwensis</name>
    <dbReference type="NCBI Taxonomy" id="156980"/>
    <lineage>
        <taxon>Bacteria</taxon>
        <taxon>Bacillati</taxon>
        <taxon>Actinomycetota</taxon>
        <taxon>Actinomycetes</taxon>
        <taxon>Micrococcales</taxon>
        <taxon>Micrococcaceae</taxon>
        <taxon>Arthrobacter</taxon>
    </lineage>
</organism>
<feature type="domain" description="DUF58" evidence="3">
    <location>
        <begin position="342"/>
        <end position="403"/>
    </location>
</feature>
<name>A0A1H4S7Q9_9MICC</name>
<dbReference type="STRING" id="156980.SAMN04489745_2776"/>
<feature type="transmembrane region" description="Helical" evidence="2">
    <location>
        <begin position="180"/>
        <end position="200"/>
    </location>
</feature>
<gene>
    <name evidence="4" type="ORF">SAMN04489745_2776</name>
</gene>
<dbReference type="EMBL" id="FNSN01000003">
    <property type="protein sequence ID" value="SEC40152.1"/>
    <property type="molecule type" value="Genomic_DNA"/>
</dbReference>
<evidence type="ECO:0000313" key="4">
    <source>
        <dbReference type="EMBL" id="SEC40152.1"/>
    </source>
</evidence>
<evidence type="ECO:0000313" key="5">
    <source>
        <dbReference type="Proteomes" id="UP000182652"/>
    </source>
</evidence>
<keyword evidence="2" id="KW-0472">Membrane</keyword>
<dbReference type="Proteomes" id="UP000182652">
    <property type="component" value="Unassembled WGS sequence"/>
</dbReference>
<keyword evidence="5" id="KW-1185">Reference proteome</keyword>
<dbReference type="PANTHER" id="PTHR34351:SF2">
    <property type="entry name" value="DUF58 DOMAIN-CONTAINING PROTEIN"/>
    <property type="match status" value="1"/>
</dbReference>
<feature type="compositionally biased region" description="Pro residues" evidence="1">
    <location>
        <begin position="39"/>
        <end position="51"/>
    </location>
</feature>
<dbReference type="Pfam" id="PF01882">
    <property type="entry name" value="DUF58"/>
    <property type="match status" value="1"/>
</dbReference>
<accession>A0A1H4S7Q9</accession>
<sequence>MSENAPTSRRAAREARRAQDQGAAAPAGEDRTIRRPAAPAAPPQPSAPPAQPSGSPGPAGGAGPSSSRPARGARRPDKARRQVKAPRPGKATRPARAAGSEAKGAPLDGLRTVAERPVSLLRQAWRVIVDVCGPVTGRVRDVLVRTVGPVVSVVTPLGWACLALVVCMAWFATAFGWQEAAALGILLGVLLVVGCAFIVGRSSYQVTLDLTRTRVAVGDNAVGGISVINTAPRPVMHSTLELPVGRAVASFPIPRLRPQELHEDLFSIPTNRRQVIMVGPAVSVRADPFHLLKRQIRWTEPVELFVHPRTVALGSPAAGFIRDLEGMTTKELSNTDVSFHALREYAPGDDRRHIHWKTVARLGTLMVRQFEETRRAHLAIALSANLDEYASELEFELAISVACSVGRQALVEQRELDILTQRGPFRCATGRTMLDDATRLQSMTGRRDAVDLARRLADRVPNASVVFFVVGSGVTPAQLRSCAASVLPGVRAMAIRIQPGAAPSRATIADLTVLTLGGLDDLALVLRKAVA</sequence>
<dbReference type="PANTHER" id="PTHR34351">
    <property type="entry name" value="SLR1927 PROTEIN-RELATED"/>
    <property type="match status" value="1"/>
</dbReference>
<feature type="region of interest" description="Disordered" evidence="1">
    <location>
        <begin position="1"/>
        <end position="104"/>
    </location>
</feature>
<proteinExistence type="predicted"/>
<dbReference type="InterPro" id="IPR002881">
    <property type="entry name" value="DUF58"/>
</dbReference>
<keyword evidence="2" id="KW-0812">Transmembrane</keyword>
<dbReference type="AlphaFoldDB" id="A0A1H4S7Q9"/>
<keyword evidence="2" id="KW-1133">Transmembrane helix</keyword>
<evidence type="ECO:0000256" key="1">
    <source>
        <dbReference type="SAM" id="MobiDB-lite"/>
    </source>
</evidence>
<evidence type="ECO:0000259" key="3">
    <source>
        <dbReference type="Pfam" id="PF01882"/>
    </source>
</evidence>
<reference evidence="4 5" key="1">
    <citation type="submission" date="2016-10" db="EMBL/GenBank/DDBJ databases">
        <authorList>
            <person name="de Groot N.N."/>
        </authorList>
    </citation>
    <scope>NUCLEOTIDE SEQUENCE [LARGE SCALE GENOMIC DNA]</scope>
    <source>
        <strain evidence="4 5">DSM 10495</strain>
    </source>
</reference>
<protein>
    <recommendedName>
        <fullName evidence="3">DUF58 domain-containing protein</fullName>
    </recommendedName>
</protein>